<feature type="domain" description="Methyltransferase type 11" evidence="5">
    <location>
        <begin position="55"/>
        <end position="150"/>
    </location>
</feature>
<dbReference type="Gene3D" id="3.40.50.150">
    <property type="entry name" value="Vaccinia Virus protein VP39"/>
    <property type="match status" value="1"/>
</dbReference>
<dbReference type="GO" id="GO:0061542">
    <property type="term" value="F:3-demethylubiquinol 3-O-methyltransferase activity"/>
    <property type="evidence" value="ECO:0007669"/>
    <property type="project" value="UniProtKB-EC"/>
</dbReference>
<accession>A0ABY6B9I9</accession>
<proteinExistence type="predicted"/>
<dbReference type="RefSeq" id="WP_261692784.1">
    <property type="nucleotide sequence ID" value="NZ_CP104694.1"/>
</dbReference>
<dbReference type="PANTHER" id="PTHR43464">
    <property type="entry name" value="METHYLTRANSFERASE"/>
    <property type="match status" value="1"/>
</dbReference>
<dbReference type="InterPro" id="IPR013216">
    <property type="entry name" value="Methyltransf_11"/>
</dbReference>
<evidence type="ECO:0000256" key="2">
    <source>
        <dbReference type="ARBA" id="ARBA00022679"/>
    </source>
</evidence>
<reference evidence="6" key="1">
    <citation type="submission" date="2022-09" db="EMBL/GenBank/DDBJ databases">
        <title>Tahibacter sp. nov., isolated from a fresh water.</title>
        <authorList>
            <person name="Baek J.H."/>
            <person name="Lee J.K."/>
            <person name="Kim J.M."/>
            <person name="Jeon C.O."/>
        </authorList>
    </citation>
    <scope>NUCLEOTIDE SEQUENCE</scope>
    <source>
        <strain evidence="6">W38</strain>
    </source>
</reference>
<organism evidence="6 7">
    <name type="scientific">Tahibacter amnicola</name>
    <dbReference type="NCBI Taxonomy" id="2976241"/>
    <lineage>
        <taxon>Bacteria</taxon>
        <taxon>Pseudomonadati</taxon>
        <taxon>Pseudomonadota</taxon>
        <taxon>Gammaproteobacteria</taxon>
        <taxon>Lysobacterales</taxon>
        <taxon>Rhodanobacteraceae</taxon>
        <taxon>Tahibacter</taxon>
    </lineage>
</organism>
<keyword evidence="3" id="KW-0831">Ubiquinone biosynthesis</keyword>
<evidence type="ECO:0000313" key="6">
    <source>
        <dbReference type="EMBL" id="UXI65788.1"/>
    </source>
</evidence>
<dbReference type="GO" id="GO:0032259">
    <property type="term" value="P:methylation"/>
    <property type="evidence" value="ECO:0007669"/>
    <property type="project" value="UniProtKB-KW"/>
</dbReference>
<dbReference type="EMBL" id="CP104694">
    <property type="protein sequence ID" value="UXI65788.1"/>
    <property type="molecule type" value="Genomic_DNA"/>
</dbReference>
<sequence>MPTIDNTIYDRVADTWWEQDGFMALLRTAVNPPRLAYFTRVLARQSRNTREMRLLDVGCGGGLLAEGFARLGCTVTGIDQSVPSLVAARAHAAASGLSIDYREGTAEQLPFADASFDIVSCCDVLEHVDDVGTVIAEVARVLKPDGVFLFDTINRTLRSYLVAIKLAQDWWPTRMVPRDVHVWRQFIRPDELAAHLNRHGLELGDLKGLAPPAKPLTALRAWIQHKRGRLTFAQMGERLALVESGNLAISYMGFAAKRVTSR</sequence>
<evidence type="ECO:0000259" key="5">
    <source>
        <dbReference type="Pfam" id="PF08241"/>
    </source>
</evidence>
<evidence type="ECO:0000256" key="1">
    <source>
        <dbReference type="ARBA" id="ARBA00022603"/>
    </source>
</evidence>
<keyword evidence="7" id="KW-1185">Reference proteome</keyword>
<dbReference type="EC" id="2.1.1.64" evidence="6"/>
<evidence type="ECO:0000313" key="7">
    <source>
        <dbReference type="Proteomes" id="UP001064632"/>
    </source>
</evidence>
<gene>
    <name evidence="6" type="primary">ubiG</name>
    <name evidence="6" type="ORF">N4264_13540</name>
</gene>
<protein>
    <submittedName>
        <fullName evidence="6">Bifunctional 2-polyprenyl-6-hydroxyphenol methylase/3-demethylubiquinol 3-O-methyltransferase UbiG</fullName>
        <ecNumber evidence="6">2.1.1.222</ecNumber>
        <ecNumber evidence="6">2.1.1.64</ecNumber>
    </submittedName>
</protein>
<dbReference type="EC" id="2.1.1.222" evidence="6"/>
<keyword evidence="2 6" id="KW-0808">Transferase</keyword>
<dbReference type="InterPro" id="IPR029063">
    <property type="entry name" value="SAM-dependent_MTases_sf"/>
</dbReference>
<dbReference type="InterPro" id="IPR010233">
    <property type="entry name" value="UbiG_MeTrfase"/>
</dbReference>
<keyword evidence="1 6" id="KW-0489">Methyltransferase</keyword>
<dbReference type="GO" id="GO:0102208">
    <property type="term" value="F:2-polyprenyl-6-hydroxyphenol methylase activity"/>
    <property type="evidence" value="ECO:0007669"/>
    <property type="project" value="UniProtKB-EC"/>
</dbReference>
<dbReference type="CDD" id="cd02440">
    <property type="entry name" value="AdoMet_MTases"/>
    <property type="match status" value="1"/>
</dbReference>
<dbReference type="Proteomes" id="UP001064632">
    <property type="component" value="Chromosome"/>
</dbReference>
<dbReference type="Pfam" id="PF08241">
    <property type="entry name" value="Methyltransf_11"/>
    <property type="match status" value="1"/>
</dbReference>
<evidence type="ECO:0000256" key="4">
    <source>
        <dbReference type="ARBA" id="ARBA00022691"/>
    </source>
</evidence>
<dbReference type="NCBIfam" id="TIGR01983">
    <property type="entry name" value="UbiG"/>
    <property type="match status" value="1"/>
</dbReference>
<dbReference type="PANTHER" id="PTHR43464:SF19">
    <property type="entry name" value="UBIQUINONE BIOSYNTHESIS O-METHYLTRANSFERASE, MITOCHONDRIAL"/>
    <property type="match status" value="1"/>
</dbReference>
<name>A0ABY6B9I9_9GAMM</name>
<evidence type="ECO:0000256" key="3">
    <source>
        <dbReference type="ARBA" id="ARBA00022688"/>
    </source>
</evidence>
<dbReference type="SUPFAM" id="SSF53335">
    <property type="entry name" value="S-adenosyl-L-methionine-dependent methyltransferases"/>
    <property type="match status" value="1"/>
</dbReference>
<keyword evidence="4" id="KW-0949">S-adenosyl-L-methionine</keyword>